<dbReference type="KEGG" id="gsl:Gasu_39050"/>
<dbReference type="eggNOG" id="KOG2597">
    <property type="taxonomic scope" value="Eukaryota"/>
</dbReference>
<evidence type="ECO:0000256" key="1">
    <source>
        <dbReference type="ARBA" id="ARBA00009528"/>
    </source>
</evidence>
<dbReference type="InterPro" id="IPR048816">
    <property type="entry name" value="Peptidase_M17_N_1"/>
</dbReference>
<evidence type="ECO:0000256" key="2">
    <source>
        <dbReference type="ARBA" id="ARBA00022438"/>
    </source>
</evidence>
<sequence>MYSFVKCCSSVLEMQLRKLPSDDSVMNRFIIPKMNRAAFVLGRWLLGGYCFCKSSFVRVSCQSNLFRGSSKSYFWNTNRRAAFIRRTISLTPINMAAYREEPTNFIVKNRSRFLKHFSDTRDASLATNIDVVLKEELEKYLETQSSSLRAWLHSNSFVPFKGKETNWIAVPSVNFPGKIEKLVVVLGDGTSFGGCRWMGFACLSNAAPAGLYKMGFVSEKVIEQGFTSTRAAFAWALGAYSFPIYKGASAVKNNAVVSESTLDPAFLPVLIWPDDCDRKLVESCASATFLVRDMISTPAEDMGPSAVENIARLLAEEYPGATVRSVIDEALIKENFPQIYMVGRGASNKNRARMIELVAGDPNQPTVCLLGKGVSFDSGGLDIKSASGMRLMKKDMGGAAHAFGLASMILSSKLPIHLRVIISAVENAVDGESYRPGDIIKARNGLTTEVCNTDAEGRLILADALVYGCEFSPELIVDFATLTGAARVALGTDVAVFFSNNDRTAEKLGEAAVQVDDPVWRLPLYSGYRAQLDSKLADLKNIGEGSTGGYGGAILAALYLKEFVTCSVPWIHFDIMAYNLASKPGKPEGGEAMGMRAVFRLLQDKYGNPSHLGMI</sequence>
<dbReference type="PRINTS" id="PR00481">
    <property type="entry name" value="LAMNOPPTDASE"/>
</dbReference>
<dbReference type="Gramene" id="EME28698">
    <property type="protein sequence ID" value="EME28698"/>
    <property type="gene ID" value="Gasu_39050"/>
</dbReference>
<dbReference type="PANTHER" id="PTHR11963">
    <property type="entry name" value="LEUCINE AMINOPEPTIDASE-RELATED"/>
    <property type="match status" value="1"/>
</dbReference>
<dbReference type="OMA" id="LITTPCE"/>
<organism evidence="6 7">
    <name type="scientific">Galdieria sulphuraria</name>
    <name type="common">Red alga</name>
    <dbReference type="NCBI Taxonomy" id="130081"/>
    <lineage>
        <taxon>Eukaryota</taxon>
        <taxon>Rhodophyta</taxon>
        <taxon>Bangiophyceae</taxon>
        <taxon>Galdieriales</taxon>
        <taxon>Galdieriaceae</taxon>
        <taxon>Galdieria</taxon>
    </lineage>
</organism>
<dbReference type="SUPFAM" id="SSF53187">
    <property type="entry name" value="Zn-dependent exopeptidases"/>
    <property type="match status" value="1"/>
</dbReference>
<dbReference type="InterPro" id="IPR043472">
    <property type="entry name" value="Macro_dom-like"/>
</dbReference>
<evidence type="ECO:0000259" key="5">
    <source>
        <dbReference type="PROSITE" id="PS00631"/>
    </source>
</evidence>
<evidence type="ECO:0000256" key="4">
    <source>
        <dbReference type="ARBA" id="ARBA00022801"/>
    </source>
</evidence>
<protein>
    <submittedName>
        <fullName evidence="6">Leucyl aminopeptidase</fullName>
        <ecNumber evidence="6">3.4.11.1</ecNumber>
    </submittedName>
</protein>
<comment type="similarity">
    <text evidence="1">Belongs to the peptidase M17 family.</text>
</comment>
<dbReference type="GO" id="GO:0006508">
    <property type="term" value="P:proteolysis"/>
    <property type="evidence" value="ECO:0007669"/>
    <property type="project" value="UniProtKB-KW"/>
</dbReference>
<feature type="domain" description="Cytosol aminopeptidase" evidence="5">
    <location>
        <begin position="452"/>
        <end position="459"/>
    </location>
</feature>
<dbReference type="GeneID" id="17087553"/>
<keyword evidence="7" id="KW-1185">Reference proteome</keyword>
<name>M2XYG9_GALSU</name>
<keyword evidence="3" id="KW-0645">Protease</keyword>
<dbReference type="GO" id="GO:0005737">
    <property type="term" value="C:cytoplasm"/>
    <property type="evidence" value="ECO:0007669"/>
    <property type="project" value="InterPro"/>
</dbReference>
<dbReference type="EMBL" id="KB454517">
    <property type="protein sequence ID" value="EME28698.1"/>
    <property type="molecule type" value="Genomic_DNA"/>
</dbReference>
<evidence type="ECO:0000313" key="7">
    <source>
        <dbReference type="Proteomes" id="UP000030680"/>
    </source>
</evidence>
<dbReference type="Pfam" id="PF00883">
    <property type="entry name" value="Peptidase_M17"/>
    <property type="match status" value="1"/>
</dbReference>
<keyword evidence="4 6" id="KW-0378">Hydrolase</keyword>
<dbReference type="Gene3D" id="3.40.630.10">
    <property type="entry name" value="Zn peptidases"/>
    <property type="match status" value="1"/>
</dbReference>
<dbReference type="RefSeq" id="XP_005705218.1">
    <property type="nucleotide sequence ID" value="XM_005705161.1"/>
</dbReference>
<dbReference type="AlphaFoldDB" id="M2XYG9"/>
<dbReference type="Pfam" id="PF21337">
    <property type="entry name" value="Peptidase_M17_N_1"/>
    <property type="match status" value="1"/>
</dbReference>
<dbReference type="InterPro" id="IPR000819">
    <property type="entry name" value="Peptidase_M17_C"/>
</dbReference>
<dbReference type="STRING" id="130081.M2XYG9"/>
<dbReference type="GO" id="GO:0070006">
    <property type="term" value="F:metalloaminopeptidase activity"/>
    <property type="evidence" value="ECO:0007669"/>
    <property type="project" value="InterPro"/>
</dbReference>
<dbReference type="PROSITE" id="PS00631">
    <property type="entry name" value="CYTOSOL_AP"/>
    <property type="match status" value="1"/>
</dbReference>
<dbReference type="CDD" id="cd00433">
    <property type="entry name" value="Peptidase_M17"/>
    <property type="match status" value="1"/>
</dbReference>
<accession>M2XYG9</accession>
<dbReference type="Gene3D" id="3.40.220.10">
    <property type="entry name" value="Leucine Aminopeptidase, subunit E, domain 1"/>
    <property type="match status" value="1"/>
</dbReference>
<reference evidence="7" key="1">
    <citation type="journal article" date="2013" name="Science">
        <title>Gene transfer from bacteria and archaea facilitated evolution of an extremophilic eukaryote.</title>
        <authorList>
            <person name="Schonknecht G."/>
            <person name="Chen W.H."/>
            <person name="Ternes C.M."/>
            <person name="Barbier G.G."/>
            <person name="Shrestha R.P."/>
            <person name="Stanke M."/>
            <person name="Brautigam A."/>
            <person name="Baker B.J."/>
            <person name="Banfield J.F."/>
            <person name="Garavito R.M."/>
            <person name="Carr K."/>
            <person name="Wilkerson C."/>
            <person name="Rensing S.A."/>
            <person name="Gagneul D."/>
            <person name="Dickenson N.E."/>
            <person name="Oesterhelt C."/>
            <person name="Lercher M.J."/>
            <person name="Weber A.P."/>
        </authorList>
    </citation>
    <scope>NUCLEOTIDE SEQUENCE [LARGE SCALE GENOMIC DNA]</scope>
    <source>
        <strain evidence="7">074W</strain>
    </source>
</reference>
<dbReference type="Proteomes" id="UP000030680">
    <property type="component" value="Unassembled WGS sequence"/>
</dbReference>
<dbReference type="GO" id="GO:0030145">
    <property type="term" value="F:manganese ion binding"/>
    <property type="evidence" value="ECO:0007669"/>
    <property type="project" value="InterPro"/>
</dbReference>
<evidence type="ECO:0000313" key="6">
    <source>
        <dbReference type="EMBL" id="EME28698.1"/>
    </source>
</evidence>
<dbReference type="InterPro" id="IPR011356">
    <property type="entry name" value="Leucine_aapep/pepB"/>
</dbReference>
<keyword evidence="2 6" id="KW-0031">Aminopeptidase</keyword>
<evidence type="ECO:0000256" key="3">
    <source>
        <dbReference type="ARBA" id="ARBA00022670"/>
    </source>
</evidence>
<dbReference type="OrthoDB" id="412814at2759"/>
<dbReference type="EC" id="3.4.11.1" evidence="6"/>
<dbReference type="PANTHER" id="PTHR11963:SF20">
    <property type="entry name" value="PEPTIDASE B"/>
    <property type="match status" value="1"/>
</dbReference>
<gene>
    <name evidence="6" type="ORF">Gasu_39050</name>
</gene>
<proteinExistence type="inferred from homology"/>